<dbReference type="HOGENOM" id="CLU_978634_0_0_2"/>
<name>C9RFM2_METVM</name>
<gene>
    <name evidence="2" type="ordered locus">Metvu_0515</name>
</gene>
<dbReference type="EMBL" id="CP001787">
    <property type="protein sequence ID" value="ACX72374.1"/>
    <property type="molecule type" value="Genomic_DNA"/>
</dbReference>
<keyword evidence="3" id="KW-1185">Reference proteome</keyword>
<keyword evidence="1" id="KW-0472">Membrane</keyword>
<evidence type="ECO:0000256" key="1">
    <source>
        <dbReference type="SAM" id="Phobius"/>
    </source>
</evidence>
<keyword evidence="1" id="KW-0812">Transmembrane</keyword>
<organism evidence="2 3">
    <name type="scientific">Methanocaldococcus vulcanius (strain ATCC 700851 / DSM 12094 / M7)</name>
    <name type="common">Methanococcus vulcanius</name>
    <dbReference type="NCBI Taxonomy" id="579137"/>
    <lineage>
        <taxon>Archaea</taxon>
        <taxon>Methanobacteriati</taxon>
        <taxon>Methanobacteriota</taxon>
        <taxon>Methanomada group</taxon>
        <taxon>Methanococci</taxon>
        <taxon>Methanococcales</taxon>
        <taxon>Methanocaldococcaceae</taxon>
        <taxon>Methanocaldococcus</taxon>
    </lineage>
</organism>
<dbReference type="eggNOG" id="arCOG08273">
    <property type="taxonomic scope" value="Archaea"/>
</dbReference>
<evidence type="ECO:0000313" key="2">
    <source>
        <dbReference type="EMBL" id="ACX72374.1"/>
    </source>
</evidence>
<dbReference type="RefSeq" id="WP_015732595.1">
    <property type="nucleotide sequence ID" value="NC_013407.1"/>
</dbReference>
<dbReference type="GeneID" id="8512848"/>
<sequence length="308" mass="35153">MKIKYLCITCIMFLLILSNIVAFENSSKNLTGENISYNLTLNHSYKNEALIPYNEYLYILVKNDTAYVKDIINGTGNPYCVKSAGIILYEKIYGYNYSNLLYKNTSQSVLFYYNFSISKINNTLNITIPVIEDYVGTLGGSIRLRSPPENIKVLILAENKLAETNGKYILEYNKTSKNLVSLIYLTNISNICEIHHTKFFNTSNFFGYAIINITSIKDNGSSYLIKNYKGNFTFNKKYDIFISNSTAYLVEPHLYVKFFKSTIDDVIILDNQSNPKNQFPYSYLVVFFGIIAGFGIIGLAIYLSKKGR</sequence>
<reference evidence="2" key="1">
    <citation type="submission" date="2009-10" db="EMBL/GenBank/DDBJ databases">
        <title>Complete sequence of chromosome of Methanocaldococcus vulcanius M7.</title>
        <authorList>
            <consortium name="US DOE Joint Genome Institute"/>
            <person name="Lucas S."/>
            <person name="Copeland A."/>
            <person name="Lapidus A."/>
            <person name="Glavina del Rio T."/>
            <person name="Dalin E."/>
            <person name="Tice H."/>
            <person name="Bruce D."/>
            <person name="Goodwin L."/>
            <person name="Pitluck S."/>
            <person name="Lcollab F.I."/>
            <person name="Brettin T."/>
            <person name="Detter J.C."/>
            <person name="Han C."/>
            <person name="Tapia R."/>
            <person name="Kuske C.R."/>
            <person name="Schmutz J."/>
            <person name="Larimer F."/>
            <person name="Land M."/>
            <person name="Hauser L."/>
            <person name="Kyrpides N."/>
            <person name="Ovchinikova G."/>
            <person name="Sieprawska-Lupa M."/>
            <person name="Whitman W.B."/>
            <person name="Woyke T."/>
        </authorList>
    </citation>
    <scope>NUCLEOTIDE SEQUENCE [LARGE SCALE GENOMIC DNA]</scope>
    <source>
        <strain evidence="2">M7</strain>
    </source>
</reference>
<dbReference type="Proteomes" id="UP000002063">
    <property type="component" value="Chromosome"/>
</dbReference>
<dbReference type="OrthoDB" id="66075at2157"/>
<feature type="transmembrane region" description="Helical" evidence="1">
    <location>
        <begin position="281"/>
        <end position="303"/>
    </location>
</feature>
<evidence type="ECO:0000313" key="3">
    <source>
        <dbReference type="Proteomes" id="UP000002063"/>
    </source>
</evidence>
<protein>
    <submittedName>
        <fullName evidence="2">Uncharacterized protein</fullName>
    </submittedName>
</protein>
<keyword evidence="1" id="KW-1133">Transmembrane helix</keyword>
<dbReference type="STRING" id="579137.Metvu_0515"/>
<proteinExistence type="predicted"/>
<dbReference type="AlphaFoldDB" id="C9RFM2"/>
<accession>C9RFM2</accession>
<dbReference type="KEGG" id="mvu:Metvu_0515"/>